<dbReference type="PANTHER" id="PTHR31001">
    <property type="entry name" value="UNCHARACTERIZED TRANSCRIPTIONAL REGULATORY PROTEIN"/>
    <property type="match status" value="1"/>
</dbReference>
<dbReference type="RefSeq" id="XP_026613838.1">
    <property type="nucleotide sequence ID" value="XM_026760159.1"/>
</dbReference>
<dbReference type="SMART" id="SM00066">
    <property type="entry name" value="GAL4"/>
    <property type="match status" value="1"/>
</dbReference>
<dbReference type="CDD" id="cd00067">
    <property type="entry name" value="GAL4"/>
    <property type="match status" value="1"/>
</dbReference>
<reference evidence="9" key="1">
    <citation type="submission" date="2018-08" db="EMBL/GenBank/DDBJ databases">
        <title>Draft genome sequence of azole-resistant Aspergillus thermomutatus (Neosartorya pseudofischeri) strain HMR AF 39, isolated from a human nasal aspirate.</title>
        <authorList>
            <person name="Parent-Michaud M."/>
            <person name="Dufresne P.J."/>
            <person name="Fournier E."/>
            <person name="Martineau C."/>
            <person name="Moreira S."/>
            <person name="Perkins V."/>
            <person name="De Repentigny L."/>
            <person name="Dufresne S.F."/>
        </authorList>
    </citation>
    <scope>NUCLEOTIDE SEQUENCE [LARGE SCALE GENOMIC DNA]</scope>
    <source>
        <strain evidence="9">HMR AF 39</strain>
    </source>
</reference>
<dbReference type="CDD" id="cd12148">
    <property type="entry name" value="fungal_TF_MHR"/>
    <property type="match status" value="1"/>
</dbReference>
<keyword evidence="5" id="KW-0804">Transcription</keyword>
<dbReference type="OrthoDB" id="4934715at2759"/>
<evidence type="ECO:0000256" key="6">
    <source>
        <dbReference type="ARBA" id="ARBA00023242"/>
    </source>
</evidence>
<dbReference type="STRING" id="41047.A0A397GX69"/>
<feature type="region of interest" description="Disordered" evidence="7">
    <location>
        <begin position="396"/>
        <end position="417"/>
    </location>
</feature>
<dbReference type="InterPro" id="IPR007219">
    <property type="entry name" value="XnlR_reg_dom"/>
</dbReference>
<sequence>MADTVPSASRRRAKPQLSCNLCRRRKLKCDREYPCGTCSKRGLDKSCTYPPNAMQPSSPGRPSPSLQARIQQLENLVVNLTQTSKDSTDMLSLAPSQANSPMHMTEINTDGVSSQSDYGSMKVNDSGTASYVGADHWVAVLDGISELRDYFETEGSQQHTRRVSDPPYSGTTGPLLLSGCPQYATKEDILASMPERSEVDRLVSCYFNSFDMSPAVLHRVEFLKEYEGFWRCPSETSIIWLGLLFAIMCLAAQFQRFRFDSGLQPMISTKRDPQMMVEAFRANIVQCLILGKYHKGGPYVLETLILYFTCEHFLCKDAEIGICLLLGIIVQLAMHMGFHRNPKHFQDQGMSPFTGEMRRRVWATIMELDLGISAQMGLPRLIKPWQADTEEPHNYLDSDFDQHTTELPRSRPDTENTPMLYRLSKSRMMSTLGLILDLGSDTRQHKFTYSDVLKMDSKLNETHNSIPECLKWRSMAHCITDSPQIIMQKLFLDVIFHKAKIVLHRKFLTRPQDQYDYSHRACLDAALQILEYQHILDEETQPFCQLYQERWRVSSLVNHDFLLAASVLCSYLQQNSAPQGEANTEPTEKIYGVLKRSYDIWMRSSSSREARKATRALAVVLRNRHAIPSPSANYDTMSEASPFVYPPSEAFMHTSDFEADSSFSFPFFGSQTPGNLTSSMFMSPDQLAIYSMAKGTRQGDIEPRPIHQEDLFVGEDTLYGGWPHPSISDLSAAFSPLDGQASQWIDLQGEGGEMPAALSVSPNVPSDNVQAGISSISDSKGPDTVLQLSMLVAKINETINTLHRRSWATVNNASDLDNYPIGSVLQLSRDFTYILRGMQQTTLLLSPDLDGNDPVPNPRRPQRETARETFSSASQASRTRLNANILTDADARPLGLTGVKGIGISNELLIISCYISLTNLCSIVLDHFESYIRLQSEAGPKRGTTVAEPFQSPDIRLRELPYAGERWSKTCTAIHLLLDALQSTAEAIGISDFLGEIQLTGPDDSAIMFRKQDNEACAEVIGEFAQSVLKIGLFRKGQEPTPDPNSESLLAFTGNFYERQRKNELINCMKRENGFSRPRPLGSISDEELDSFAGVFIPRGHAPLKDLGGDKEVGDGLFIYKGYKIMCWSDAEEKVMEIMFSGEIEKVELALRNEGAEMIEGGKEKAGSITVDHELVTDLSKGNSPASHCGSLQSTTNYVNSAHWAAVLDGIAELKNHLNEEGEVQDDTPLDELSFAERGGPLLYGCTGLATKEEILATIPERLVVDQLISRYFNSFDMSPG</sequence>
<dbReference type="Proteomes" id="UP000215305">
    <property type="component" value="Unassembled WGS sequence"/>
</dbReference>
<protein>
    <recommendedName>
        <fullName evidence="8">Zn(2)-C6 fungal-type domain-containing protein</fullName>
    </recommendedName>
</protein>
<dbReference type="GO" id="GO:0006351">
    <property type="term" value="P:DNA-templated transcription"/>
    <property type="evidence" value="ECO:0007669"/>
    <property type="project" value="InterPro"/>
</dbReference>
<dbReference type="GeneID" id="38128514"/>
<evidence type="ECO:0000256" key="1">
    <source>
        <dbReference type="ARBA" id="ARBA00004123"/>
    </source>
</evidence>
<dbReference type="Pfam" id="PF04082">
    <property type="entry name" value="Fungal_trans"/>
    <property type="match status" value="1"/>
</dbReference>
<evidence type="ECO:0000313" key="10">
    <source>
        <dbReference type="Proteomes" id="UP000215305"/>
    </source>
</evidence>
<organism evidence="9 10">
    <name type="scientific">Aspergillus thermomutatus</name>
    <name type="common">Neosartorya pseudofischeri</name>
    <dbReference type="NCBI Taxonomy" id="41047"/>
    <lineage>
        <taxon>Eukaryota</taxon>
        <taxon>Fungi</taxon>
        <taxon>Dikarya</taxon>
        <taxon>Ascomycota</taxon>
        <taxon>Pezizomycotina</taxon>
        <taxon>Eurotiomycetes</taxon>
        <taxon>Eurotiomycetidae</taxon>
        <taxon>Eurotiales</taxon>
        <taxon>Aspergillaceae</taxon>
        <taxon>Aspergillus</taxon>
        <taxon>Aspergillus subgen. Fumigati</taxon>
    </lineage>
</organism>
<dbReference type="GO" id="GO:0005634">
    <property type="term" value="C:nucleus"/>
    <property type="evidence" value="ECO:0007669"/>
    <property type="project" value="UniProtKB-SubCell"/>
</dbReference>
<keyword evidence="6" id="KW-0539">Nucleus</keyword>
<keyword evidence="4" id="KW-0238">DNA-binding</keyword>
<dbReference type="GO" id="GO:0000981">
    <property type="term" value="F:DNA-binding transcription factor activity, RNA polymerase II-specific"/>
    <property type="evidence" value="ECO:0007669"/>
    <property type="project" value="InterPro"/>
</dbReference>
<dbReference type="InterPro" id="IPR036864">
    <property type="entry name" value="Zn2-C6_fun-type_DNA-bd_sf"/>
</dbReference>
<dbReference type="PROSITE" id="PS00463">
    <property type="entry name" value="ZN2_CY6_FUNGAL_1"/>
    <property type="match status" value="1"/>
</dbReference>
<dbReference type="Pfam" id="PF00172">
    <property type="entry name" value="Zn_clus"/>
    <property type="match status" value="1"/>
</dbReference>
<feature type="region of interest" description="Disordered" evidence="7">
    <location>
        <begin position="46"/>
        <end position="65"/>
    </location>
</feature>
<dbReference type="Gene3D" id="4.10.240.10">
    <property type="entry name" value="Zn(2)-C6 fungal-type DNA-binding domain"/>
    <property type="match status" value="1"/>
</dbReference>
<name>A0A397GX69_ASPTH</name>
<accession>A0A397GX69</accession>
<dbReference type="InterPro" id="IPR050613">
    <property type="entry name" value="Sec_Metabolite_Reg"/>
</dbReference>
<dbReference type="VEuPathDB" id="FungiDB:CDV56_106540"/>
<comment type="subcellular location">
    <subcellularLocation>
        <location evidence="1">Nucleus</location>
    </subcellularLocation>
</comment>
<feature type="compositionally biased region" description="Basic and acidic residues" evidence="7">
    <location>
        <begin position="396"/>
        <end position="414"/>
    </location>
</feature>
<evidence type="ECO:0000256" key="7">
    <source>
        <dbReference type="SAM" id="MobiDB-lite"/>
    </source>
</evidence>
<dbReference type="InterPro" id="IPR029062">
    <property type="entry name" value="Class_I_gatase-like"/>
</dbReference>
<dbReference type="PANTHER" id="PTHR31001:SF74">
    <property type="entry name" value="ZN(II)2CYS6 TRANSCRIPTION FACTOR (EUROFUNG)"/>
    <property type="match status" value="1"/>
</dbReference>
<feature type="domain" description="Zn(2)-C6 fungal-type" evidence="8">
    <location>
        <begin position="18"/>
        <end position="49"/>
    </location>
</feature>
<dbReference type="GO" id="GO:0003677">
    <property type="term" value="F:DNA binding"/>
    <property type="evidence" value="ECO:0007669"/>
    <property type="project" value="UniProtKB-KW"/>
</dbReference>
<keyword evidence="10" id="KW-1185">Reference proteome</keyword>
<dbReference type="Gene3D" id="3.40.50.880">
    <property type="match status" value="2"/>
</dbReference>
<dbReference type="SMART" id="SM00906">
    <property type="entry name" value="Fungal_trans"/>
    <property type="match status" value="1"/>
</dbReference>
<keyword evidence="2" id="KW-0479">Metal-binding</keyword>
<evidence type="ECO:0000256" key="4">
    <source>
        <dbReference type="ARBA" id="ARBA00023125"/>
    </source>
</evidence>
<dbReference type="EMBL" id="NKHU02000116">
    <property type="protein sequence ID" value="RHZ54026.1"/>
    <property type="molecule type" value="Genomic_DNA"/>
</dbReference>
<dbReference type="GO" id="GO:0008270">
    <property type="term" value="F:zinc ion binding"/>
    <property type="evidence" value="ECO:0007669"/>
    <property type="project" value="InterPro"/>
</dbReference>
<evidence type="ECO:0000313" key="9">
    <source>
        <dbReference type="EMBL" id="RHZ54026.1"/>
    </source>
</evidence>
<evidence type="ECO:0000256" key="2">
    <source>
        <dbReference type="ARBA" id="ARBA00022723"/>
    </source>
</evidence>
<evidence type="ECO:0000259" key="8">
    <source>
        <dbReference type="PROSITE" id="PS50048"/>
    </source>
</evidence>
<dbReference type="InterPro" id="IPR001138">
    <property type="entry name" value="Zn2Cys6_DnaBD"/>
</dbReference>
<dbReference type="SUPFAM" id="SSF57701">
    <property type="entry name" value="Zn2/Cys6 DNA-binding domain"/>
    <property type="match status" value="1"/>
</dbReference>
<dbReference type="PROSITE" id="PS50048">
    <property type="entry name" value="ZN2_CY6_FUNGAL_2"/>
    <property type="match status" value="1"/>
</dbReference>
<proteinExistence type="predicted"/>
<comment type="caution">
    <text evidence="9">The sequence shown here is derived from an EMBL/GenBank/DDBJ whole genome shotgun (WGS) entry which is preliminary data.</text>
</comment>
<feature type="compositionally biased region" description="Polar residues" evidence="7">
    <location>
        <begin position="54"/>
        <end position="65"/>
    </location>
</feature>
<feature type="region of interest" description="Disordered" evidence="7">
    <location>
        <begin position="845"/>
        <end position="876"/>
    </location>
</feature>
<dbReference type="SUPFAM" id="SSF52317">
    <property type="entry name" value="Class I glutamine amidotransferase-like"/>
    <property type="match status" value="1"/>
</dbReference>
<keyword evidence="3" id="KW-0805">Transcription regulation</keyword>
<evidence type="ECO:0000256" key="5">
    <source>
        <dbReference type="ARBA" id="ARBA00023163"/>
    </source>
</evidence>
<evidence type="ECO:0000256" key="3">
    <source>
        <dbReference type="ARBA" id="ARBA00023015"/>
    </source>
</evidence>
<gene>
    <name evidence="9" type="ORF">CDV56_106540</name>
</gene>